<name>A0A2H3K577_WOLCO</name>
<dbReference type="PANTHER" id="PTHR24305:SF187">
    <property type="entry name" value="P450, PUTATIVE (EUROFUNG)-RELATED"/>
    <property type="match status" value="1"/>
</dbReference>
<dbReference type="OMA" id="YPERWVE"/>
<gene>
    <name evidence="10" type="ORF">WOLCODRAFT_154237</name>
</gene>
<dbReference type="GO" id="GO:0016705">
    <property type="term" value="F:oxidoreductase activity, acting on paired donors, with incorporation or reduction of molecular oxygen"/>
    <property type="evidence" value="ECO:0007669"/>
    <property type="project" value="InterPro"/>
</dbReference>
<dbReference type="PANTHER" id="PTHR24305">
    <property type="entry name" value="CYTOCHROME P450"/>
    <property type="match status" value="1"/>
</dbReference>
<dbReference type="STRING" id="742152.A0A2H3K577"/>
<evidence type="ECO:0000256" key="1">
    <source>
        <dbReference type="ARBA" id="ARBA00001971"/>
    </source>
</evidence>
<dbReference type="InterPro" id="IPR050121">
    <property type="entry name" value="Cytochrome_P450_monoxygenase"/>
</dbReference>
<evidence type="ECO:0000256" key="4">
    <source>
        <dbReference type="ARBA" id="ARBA00022723"/>
    </source>
</evidence>
<keyword evidence="6 8" id="KW-0408">Iron</keyword>
<evidence type="ECO:0000256" key="9">
    <source>
        <dbReference type="RuleBase" id="RU000461"/>
    </source>
</evidence>
<dbReference type="Proteomes" id="UP000218811">
    <property type="component" value="Unassembled WGS sequence"/>
</dbReference>
<dbReference type="GO" id="GO:0005506">
    <property type="term" value="F:iron ion binding"/>
    <property type="evidence" value="ECO:0007669"/>
    <property type="project" value="InterPro"/>
</dbReference>
<evidence type="ECO:0000313" key="10">
    <source>
        <dbReference type="EMBL" id="PCH44204.1"/>
    </source>
</evidence>
<comment type="cofactor">
    <cofactor evidence="1 8">
        <name>heme</name>
        <dbReference type="ChEBI" id="CHEBI:30413"/>
    </cofactor>
</comment>
<dbReference type="OrthoDB" id="1470350at2759"/>
<organism evidence="10 11">
    <name type="scientific">Wolfiporia cocos (strain MD-104)</name>
    <name type="common">Brown rot fungus</name>
    <dbReference type="NCBI Taxonomy" id="742152"/>
    <lineage>
        <taxon>Eukaryota</taxon>
        <taxon>Fungi</taxon>
        <taxon>Dikarya</taxon>
        <taxon>Basidiomycota</taxon>
        <taxon>Agaricomycotina</taxon>
        <taxon>Agaricomycetes</taxon>
        <taxon>Polyporales</taxon>
        <taxon>Phaeolaceae</taxon>
        <taxon>Wolfiporia</taxon>
    </lineage>
</organism>
<dbReference type="GO" id="GO:0020037">
    <property type="term" value="F:heme binding"/>
    <property type="evidence" value="ECO:0007669"/>
    <property type="project" value="InterPro"/>
</dbReference>
<evidence type="ECO:0000256" key="3">
    <source>
        <dbReference type="ARBA" id="ARBA00010617"/>
    </source>
</evidence>
<evidence type="ECO:0000256" key="5">
    <source>
        <dbReference type="ARBA" id="ARBA00023002"/>
    </source>
</evidence>
<protein>
    <submittedName>
        <fullName evidence="10">Cytochrome P450</fullName>
    </submittedName>
</protein>
<feature type="binding site" description="axial binding residue" evidence="8">
    <location>
        <position position="371"/>
    </location>
    <ligand>
        <name>heme</name>
        <dbReference type="ChEBI" id="CHEBI:30413"/>
    </ligand>
    <ligandPart>
        <name>Fe</name>
        <dbReference type="ChEBI" id="CHEBI:18248"/>
    </ligandPart>
</feature>
<dbReference type="PROSITE" id="PS00086">
    <property type="entry name" value="CYTOCHROME_P450"/>
    <property type="match status" value="1"/>
</dbReference>
<proteinExistence type="inferred from homology"/>
<evidence type="ECO:0000256" key="6">
    <source>
        <dbReference type="ARBA" id="ARBA00023004"/>
    </source>
</evidence>
<keyword evidence="5 9" id="KW-0560">Oxidoreductase</keyword>
<accession>A0A2H3K577</accession>
<comment type="similarity">
    <text evidence="3 9">Belongs to the cytochrome P450 family.</text>
</comment>
<dbReference type="PRINTS" id="PR00385">
    <property type="entry name" value="P450"/>
</dbReference>
<dbReference type="InterPro" id="IPR036396">
    <property type="entry name" value="Cyt_P450_sf"/>
</dbReference>
<keyword evidence="11" id="KW-1185">Reference proteome</keyword>
<dbReference type="EMBL" id="KB468157">
    <property type="protein sequence ID" value="PCH44204.1"/>
    <property type="molecule type" value="Genomic_DNA"/>
</dbReference>
<dbReference type="InterPro" id="IPR002401">
    <property type="entry name" value="Cyt_P450_E_grp-I"/>
</dbReference>
<keyword evidence="4 8" id="KW-0479">Metal-binding</keyword>
<dbReference type="InterPro" id="IPR017972">
    <property type="entry name" value="Cyt_P450_CS"/>
</dbReference>
<sequence>MYGIFVCLSPNHISIVHPVALPAVYGHSSGALKAPFYDAFASFKTRNMFNTISRTGHTRKRRIESQIFSQQSVRELEGTTRVHHIDLVSQWDKLYSYVKRAESDGVREGFNYWSFDIIGDLAFGDPFGMILAAKDTARSAKSVNASLATFSTSSNTKKFAFEMEELPVTEIIGQRGELITMLGWLPKYVRPIILMMPGFRSNLQAIPKVAGSAVTAVAKRMNDLDAHADMLNRLLDARDENGEPMSPEELSSEASLIIVAGAITVANTSCAITYYLARDQRVQAKLQAELDDALKADDSIVAPHDAIKHLPYLDAVVNEGLRLDSPAPGSAYLRGENASEFYPERWVEASGDQKKAMLDAFVPFSIGPRACIGCNLASMQLHTVLATLFHRFNVVLESDDPVRSQV</sequence>
<evidence type="ECO:0000256" key="2">
    <source>
        <dbReference type="ARBA" id="ARBA00005179"/>
    </source>
</evidence>
<dbReference type="AlphaFoldDB" id="A0A2H3K577"/>
<dbReference type="PRINTS" id="PR00463">
    <property type="entry name" value="EP450I"/>
</dbReference>
<keyword evidence="8 9" id="KW-0349">Heme</keyword>
<reference evidence="10 11" key="1">
    <citation type="journal article" date="2012" name="Science">
        <title>The Paleozoic origin of enzymatic lignin decomposition reconstructed from 31 fungal genomes.</title>
        <authorList>
            <person name="Floudas D."/>
            <person name="Binder M."/>
            <person name="Riley R."/>
            <person name="Barry K."/>
            <person name="Blanchette R.A."/>
            <person name="Henrissat B."/>
            <person name="Martinez A.T."/>
            <person name="Otillar R."/>
            <person name="Spatafora J.W."/>
            <person name="Yadav J.S."/>
            <person name="Aerts A."/>
            <person name="Benoit I."/>
            <person name="Boyd A."/>
            <person name="Carlson A."/>
            <person name="Copeland A."/>
            <person name="Coutinho P.M."/>
            <person name="de Vries R.P."/>
            <person name="Ferreira P."/>
            <person name="Findley K."/>
            <person name="Foster B."/>
            <person name="Gaskell J."/>
            <person name="Glotzer D."/>
            <person name="Gorecki P."/>
            <person name="Heitman J."/>
            <person name="Hesse C."/>
            <person name="Hori C."/>
            <person name="Igarashi K."/>
            <person name="Jurgens J.A."/>
            <person name="Kallen N."/>
            <person name="Kersten P."/>
            <person name="Kohler A."/>
            <person name="Kuees U."/>
            <person name="Kumar T.K.A."/>
            <person name="Kuo A."/>
            <person name="LaButti K."/>
            <person name="Larrondo L.F."/>
            <person name="Lindquist E."/>
            <person name="Ling A."/>
            <person name="Lombard V."/>
            <person name="Lucas S."/>
            <person name="Lundell T."/>
            <person name="Martin R."/>
            <person name="McLaughlin D.J."/>
            <person name="Morgenstern I."/>
            <person name="Morin E."/>
            <person name="Murat C."/>
            <person name="Nagy L.G."/>
            <person name="Nolan M."/>
            <person name="Ohm R.A."/>
            <person name="Patyshakuliyeva A."/>
            <person name="Rokas A."/>
            <person name="Ruiz-Duenas F.J."/>
            <person name="Sabat G."/>
            <person name="Salamov A."/>
            <person name="Samejima M."/>
            <person name="Schmutz J."/>
            <person name="Slot J.C."/>
            <person name="St John F."/>
            <person name="Stenlid J."/>
            <person name="Sun H."/>
            <person name="Sun S."/>
            <person name="Syed K."/>
            <person name="Tsang A."/>
            <person name="Wiebenga A."/>
            <person name="Young D."/>
            <person name="Pisabarro A."/>
            <person name="Eastwood D.C."/>
            <person name="Martin F."/>
            <person name="Cullen D."/>
            <person name="Grigoriev I.V."/>
            <person name="Hibbett D.S."/>
        </authorList>
    </citation>
    <scope>NUCLEOTIDE SEQUENCE [LARGE SCALE GENOMIC DNA]</scope>
    <source>
        <strain evidence="10 11">MD-104</strain>
    </source>
</reference>
<dbReference type="Gene3D" id="1.10.630.10">
    <property type="entry name" value="Cytochrome P450"/>
    <property type="match status" value="1"/>
</dbReference>
<dbReference type="SUPFAM" id="SSF48264">
    <property type="entry name" value="Cytochrome P450"/>
    <property type="match status" value="1"/>
</dbReference>
<evidence type="ECO:0000313" key="11">
    <source>
        <dbReference type="Proteomes" id="UP000218811"/>
    </source>
</evidence>
<evidence type="ECO:0000256" key="8">
    <source>
        <dbReference type="PIRSR" id="PIRSR602401-1"/>
    </source>
</evidence>
<dbReference type="Pfam" id="PF00067">
    <property type="entry name" value="p450"/>
    <property type="match status" value="2"/>
</dbReference>
<dbReference type="InterPro" id="IPR001128">
    <property type="entry name" value="Cyt_P450"/>
</dbReference>
<keyword evidence="7 9" id="KW-0503">Monooxygenase</keyword>
<comment type="pathway">
    <text evidence="2">Secondary metabolite biosynthesis.</text>
</comment>
<evidence type="ECO:0000256" key="7">
    <source>
        <dbReference type="ARBA" id="ARBA00023033"/>
    </source>
</evidence>
<dbReference type="GO" id="GO:0004497">
    <property type="term" value="F:monooxygenase activity"/>
    <property type="evidence" value="ECO:0007669"/>
    <property type="project" value="UniProtKB-KW"/>
</dbReference>